<name>A0A3N6MIN4_NATCH</name>
<accession>A0A3N6MIN4</accession>
<reference evidence="3 4" key="1">
    <citation type="submission" date="2018-10" db="EMBL/GenBank/DDBJ databases">
        <title>Natrarchaeobius chitinivorans gen. nov., sp. nov., and Natrarchaeobius haloalkaliphilus sp. nov., alkaliphilic, chitin-utilizing haloarchaea from hypersaline alkaline lakes.</title>
        <authorList>
            <person name="Sorokin D.Y."/>
            <person name="Elcheninov A.G."/>
            <person name="Kostrikina N.A."/>
            <person name="Bale N.J."/>
            <person name="Sinninghe Damste J.S."/>
            <person name="Khijniak T.V."/>
            <person name="Kublanov I.V."/>
            <person name="Toshchakov S.V."/>
        </authorList>
    </citation>
    <scope>NUCLEOTIDE SEQUENCE [LARGE SCALE GENOMIC DNA]</scope>
    <source>
        <strain evidence="3 4">AArcht4T</strain>
    </source>
</reference>
<dbReference type="EMBL" id="REGA01000005">
    <property type="protein sequence ID" value="RQG95551.1"/>
    <property type="molecule type" value="Genomic_DNA"/>
</dbReference>
<dbReference type="InterPro" id="IPR006016">
    <property type="entry name" value="UspA"/>
</dbReference>
<proteinExistence type="inferred from homology"/>
<dbReference type="Pfam" id="PF00582">
    <property type="entry name" value="Usp"/>
    <property type="match status" value="1"/>
</dbReference>
<dbReference type="Gene3D" id="3.40.50.620">
    <property type="entry name" value="HUPs"/>
    <property type="match status" value="1"/>
</dbReference>
<dbReference type="SUPFAM" id="SSF52402">
    <property type="entry name" value="Adenine nucleotide alpha hydrolases-like"/>
    <property type="match status" value="1"/>
</dbReference>
<dbReference type="InterPro" id="IPR006015">
    <property type="entry name" value="Universal_stress_UspA"/>
</dbReference>
<comment type="similarity">
    <text evidence="1">Belongs to the universal stress protein A family.</text>
</comment>
<dbReference type="CDD" id="cd00293">
    <property type="entry name" value="USP-like"/>
    <property type="match status" value="1"/>
</dbReference>
<organism evidence="3 4">
    <name type="scientific">Natrarchaeobius chitinivorans</name>
    <dbReference type="NCBI Taxonomy" id="1679083"/>
    <lineage>
        <taxon>Archaea</taxon>
        <taxon>Methanobacteriati</taxon>
        <taxon>Methanobacteriota</taxon>
        <taxon>Stenosarchaea group</taxon>
        <taxon>Halobacteria</taxon>
        <taxon>Halobacteriales</taxon>
        <taxon>Natrialbaceae</taxon>
        <taxon>Natrarchaeobius</taxon>
    </lineage>
</organism>
<feature type="domain" description="UspA" evidence="2">
    <location>
        <begin position="12"/>
        <end position="150"/>
    </location>
</feature>
<sequence>MASPPPTDDSIRSILVPTDGSPAAEEALVRALAIAEGVPEGVDAPTVHVLAVADTTDAPFRFDSTLVSELEELKRRLVEDIASAYEDHDVDVSGAIRRGRPSREIDRYAEDHDIDLIVLGRTGQTGVGRLLGSTADRVVRTASVPVVVVPGPNDDVDVDEA</sequence>
<dbReference type="PRINTS" id="PR01438">
    <property type="entry name" value="UNVRSLSTRESS"/>
</dbReference>
<dbReference type="RefSeq" id="WP_124195198.1">
    <property type="nucleotide sequence ID" value="NZ_REGA01000005.1"/>
</dbReference>
<evidence type="ECO:0000313" key="4">
    <source>
        <dbReference type="Proteomes" id="UP000282323"/>
    </source>
</evidence>
<evidence type="ECO:0000259" key="2">
    <source>
        <dbReference type="Pfam" id="PF00582"/>
    </source>
</evidence>
<evidence type="ECO:0000256" key="1">
    <source>
        <dbReference type="ARBA" id="ARBA00008791"/>
    </source>
</evidence>
<dbReference type="PANTHER" id="PTHR46268">
    <property type="entry name" value="STRESS RESPONSE PROTEIN NHAX"/>
    <property type="match status" value="1"/>
</dbReference>
<protein>
    <submittedName>
        <fullName evidence="3">Universal stress protein</fullName>
    </submittedName>
</protein>
<evidence type="ECO:0000313" key="3">
    <source>
        <dbReference type="EMBL" id="RQG95551.1"/>
    </source>
</evidence>
<gene>
    <name evidence="3" type="ORF">EA473_08495</name>
</gene>
<dbReference type="OrthoDB" id="105697at2157"/>
<comment type="caution">
    <text evidence="3">The sequence shown here is derived from an EMBL/GenBank/DDBJ whole genome shotgun (WGS) entry which is preliminary data.</text>
</comment>
<dbReference type="AlphaFoldDB" id="A0A3N6MIN4"/>
<dbReference type="InterPro" id="IPR014729">
    <property type="entry name" value="Rossmann-like_a/b/a_fold"/>
</dbReference>
<dbReference type="PANTHER" id="PTHR46268:SF6">
    <property type="entry name" value="UNIVERSAL STRESS PROTEIN UP12"/>
    <property type="match status" value="1"/>
</dbReference>
<dbReference type="Proteomes" id="UP000282323">
    <property type="component" value="Unassembled WGS sequence"/>
</dbReference>
<keyword evidence="4" id="KW-1185">Reference proteome</keyword>